<dbReference type="EMBL" id="LR026988">
    <property type="protein sequence ID" value="VDB83850.1"/>
    <property type="molecule type" value="Genomic_DNA"/>
</dbReference>
<protein>
    <submittedName>
        <fullName evidence="2">Bgt-50199</fullName>
    </submittedName>
</protein>
<dbReference type="InterPro" id="IPR036397">
    <property type="entry name" value="RNaseH_sf"/>
</dbReference>
<reference evidence="2 3" key="1">
    <citation type="submission" date="2018-08" db="EMBL/GenBank/DDBJ databases">
        <authorList>
            <person name="Muller C M."/>
        </authorList>
    </citation>
    <scope>NUCLEOTIDE SEQUENCE [LARGE SCALE GENOMIC DNA]</scope>
</reference>
<dbReference type="Pfam" id="PF13358">
    <property type="entry name" value="DDE_3"/>
    <property type="match status" value="1"/>
</dbReference>
<dbReference type="InterPro" id="IPR038717">
    <property type="entry name" value="Tc1-like_DDE_dom"/>
</dbReference>
<proteinExistence type="predicted"/>
<dbReference type="Gene3D" id="3.30.420.10">
    <property type="entry name" value="Ribonuclease H-like superfamily/Ribonuclease H"/>
    <property type="match status" value="1"/>
</dbReference>
<gene>
    <name evidence="2" type="ORF">BGT96224V316_LOCUS2983</name>
</gene>
<name>A0A9X9MER8_BLUGR</name>
<accession>A0A9X9MER8</accession>
<evidence type="ECO:0000313" key="2">
    <source>
        <dbReference type="EMBL" id="VDB83850.1"/>
    </source>
</evidence>
<dbReference type="GO" id="GO:0003676">
    <property type="term" value="F:nucleic acid binding"/>
    <property type="evidence" value="ECO:0007669"/>
    <property type="project" value="InterPro"/>
</dbReference>
<keyword evidence="3" id="KW-1185">Reference proteome</keyword>
<feature type="domain" description="Tc1-like transposase DDE" evidence="1">
    <location>
        <begin position="7"/>
        <end position="57"/>
    </location>
</feature>
<organism evidence="2 3">
    <name type="scientific">Blumeria graminis f. sp. tritici</name>
    <dbReference type="NCBI Taxonomy" id="62690"/>
    <lineage>
        <taxon>Eukaryota</taxon>
        <taxon>Fungi</taxon>
        <taxon>Dikarya</taxon>
        <taxon>Ascomycota</taxon>
        <taxon>Pezizomycotina</taxon>
        <taxon>Leotiomycetes</taxon>
        <taxon>Erysiphales</taxon>
        <taxon>Erysiphaceae</taxon>
        <taxon>Blumeria</taxon>
    </lineage>
</organism>
<dbReference type="AlphaFoldDB" id="A0A9X9MER8"/>
<dbReference type="Proteomes" id="UP000324639">
    <property type="component" value="Chromosome Bgt_-05"/>
</dbReference>
<evidence type="ECO:0000259" key="1">
    <source>
        <dbReference type="Pfam" id="PF13358"/>
    </source>
</evidence>
<evidence type="ECO:0000313" key="3">
    <source>
        <dbReference type="Proteomes" id="UP000324639"/>
    </source>
</evidence>
<sequence>MRSWLFVMQDNAPAHTEANTTENMSQRLIQLIFWPANSPDLNPIEAVWKRMKDYIQRHYSNLGGGNEHTQDRLCNKGSMGFRVSRRSCETHSEYASKMSGCDRCSWGTNLISRPENIPATCSDQRLG</sequence>